<dbReference type="EMBL" id="ABGD02000008">
    <property type="protein sequence ID" value="EDS12016.1"/>
    <property type="molecule type" value="Genomic_DNA"/>
</dbReference>
<dbReference type="InterPro" id="IPR052538">
    <property type="entry name" value="Flavonoid_dioxygenase-like"/>
</dbReference>
<proteinExistence type="predicted"/>
<comment type="caution">
    <text evidence="2">The sequence shown here is derived from an EMBL/GenBank/DDBJ whole genome shotgun (WGS) entry which is preliminary data.</text>
</comment>
<dbReference type="SUPFAM" id="SSF51182">
    <property type="entry name" value="RmlC-like cupins"/>
    <property type="match status" value="1"/>
</dbReference>
<evidence type="ECO:0000313" key="3">
    <source>
        <dbReference type="Proteomes" id="UP000003803"/>
    </source>
</evidence>
<dbReference type="Pfam" id="PF07883">
    <property type="entry name" value="Cupin_2"/>
    <property type="match status" value="1"/>
</dbReference>
<reference evidence="2" key="1">
    <citation type="submission" date="2007-11" db="EMBL/GenBank/DDBJ databases">
        <authorList>
            <person name="Fulton L."/>
            <person name="Clifton S."/>
            <person name="Fulton B."/>
            <person name="Xu J."/>
            <person name="Minx P."/>
            <person name="Pepin K.H."/>
            <person name="Johnson M."/>
            <person name="Thiruvilangam P."/>
            <person name="Bhonagiri V."/>
            <person name="Nash W.E."/>
            <person name="Mardis E.R."/>
            <person name="Wilson R.K."/>
        </authorList>
    </citation>
    <scope>NUCLEOTIDE SEQUENCE [LARGE SCALE GENOMIC DNA]</scope>
    <source>
        <strain evidence="2">DSM 17241</strain>
    </source>
</reference>
<evidence type="ECO:0000259" key="1">
    <source>
        <dbReference type="Pfam" id="PF07883"/>
    </source>
</evidence>
<dbReference type="STRING" id="169435.ERS852551_03438"/>
<feature type="domain" description="Cupin type-2" evidence="1">
    <location>
        <begin position="52"/>
        <end position="119"/>
    </location>
</feature>
<dbReference type="PANTHER" id="PTHR43346:SF1">
    <property type="entry name" value="QUERCETIN 2,3-DIOXYGENASE-RELATED"/>
    <property type="match status" value="1"/>
</dbReference>
<dbReference type="AlphaFoldDB" id="B0P8Z0"/>
<dbReference type="eggNOG" id="COG0662">
    <property type="taxonomic scope" value="Bacteria"/>
</dbReference>
<dbReference type="InterPro" id="IPR013096">
    <property type="entry name" value="Cupin_2"/>
</dbReference>
<reference evidence="2" key="2">
    <citation type="submission" date="2013-09" db="EMBL/GenBank/DDBJ databases">
        <title>Draft genome sequence of Anaerotruncus colihominis(DSM 17241).</title>
        <authorList>
            <person name="Sudarsanam P."/>
            <person name="Ley R."/>
            <person name="Guruge J."/>
            <person name="Turnbaugh P.J."/>
            <person name="Mahowald M."/>
            <person name="Liep D."/>
            <person name="Gordon J."/>
        </authorList>
    </citation>
    <scope>NUCLEOTIDE SEQUENCE</scope>
    <source>
        <strain evidence="2">DSM 17241</strain>
    </source>
</reference>
<dbReference type="Gene3D" id="2.60.120.10">
    <property type="entry name" value="Jelly Rolls"/>
    <property type="match status" value="1"/>
</dbReference>
<organism evidence="2 3">
    <name type="scientific">Anaerotruncus colihominis DSM 17241</name>
    <dbReference type="NCBI Taxonomy" id="445972"/>
    <lineage>
        <taxon>Bacteria</taxon>
        <taxon>Bacillati</taxon>
        <taxon>Bacillota</taxon>
        <taxon>Clostridia</taxon>
        <taxon>Eubacteriales</taxon>
        <taxon>Oscillospiraceae</taxon>
        <taxon>Anaerotruncus</taxon>
    </lineage>
</organism>
<dbReference type="InterPro" id="IPR011051">
    <property type="entry name" value="RmlC_Cupin_sf"/>
</dbReference>
<protein>
    <submittedName>
        <fullName evidence="2">Cupin domain protein</fullName>
    </submittedName>
</protein>
<keyword evidence="3" id="KW-1185">Reference proteome</keyword>
<dbReference type="InterPro" id="IPR014710">
    <property type="entry name" value="RmlC-like_jellyroll"/>
</dbReference>
<dbReference type="Proteomes" id="UP000003803">
    <property type="component" value="Unassembled WGS sequence"/>
</dbReference>
<accession>B0P8Z0</accession>
<evidence type="ECO:0000313" key="2">
    <source>
        <dbReference type="EMBL" id="EDS12016.1"/>
    </source>
</evidence>
<sequence length="137" mass="15855">MCKVSAGWTFLRIQTEKGETTMFIINENDREYRFGDSGPKYLMKGPRMNFAVVQFMPGQDFRAHYHNVMEEDFFILEGKIDIVVDGVVHTLSAGDLIHIEPEEVHYCRNAYDAPVKMISTLAPYREVDKIEVENPTY</sequence>
<dbReference type="PANTHER" id="PTHR43346">
    <property type="entry name" value="LIGAND BINDING DOMAIN PROTEIN, PUTATIVE (AFU_ORTHOLOGUE AFUA_6G14370)-RELATED"/>
    <property type="match status" value="1"/>
</dbReference>
<name>B0P8Z0_9FIRM</name>
<gene>
    <name evidence="2" type="ORF">ANACOL_01236</name>
</gene>
<dbReference type="HOGENOM" id="CLU_159958_0_0_9"/>